<dbReference type="PROSITE" id="PS51296">
    <property type="entry name" value="RIESKE"/>
    <property type="match status" value="1"/>
</dbReference>
<keyword evidence="6" id="KW-0534">Nitrate assimilation</keyword>
<keyword evidence="4" id="KW-0408">Iron</keyword>
<evidence type="ECO:0000256" key="6">
    <source>
        <dbReference type="ARBA" id="ARBA00023063"/>
    </source>
</evidence>
<dbReference type="InterPro" id="IPR017941">
    <property type="entry name" value="Rieske_2Fe-2S"/>
</dbReference>
<evidence type="ECO:0000256" key="4">
    <source>
        <dbReference type="ARBA" id="ARBA00023004"/>
    </source>
</evidence>
<dbReference type="EMBL" id="JBHSIV010000006">
    <property type="protein sequence ID" value="MFC5062043.1"/>
    <property type="molecule type" value="Genomic_DNA"/>
</dbReference>
<proteinExistence type="predicted"/>
<dbReference type="InterPro" id="IPR017881">
    <property type="entry name" value="NirD"/>
</dbReference>
<keyword evidence="3" id="KW-0560">Oxidoreductase</keyword>
<evidence type="ECO:0000313" key="10">
    <source>
        <dbReference type="Proteomes" id="UP001595947"/>
    </source>
</evidence>
<keyword evidence="2" id="KW-0479">Metal-binding</keyword>
<protein>
    <submittedName>
        <fullName evidence="9">Nitrite reductase small subunit NirD</fullName>
    </submittedName>
</protein>
<dbReference type="InterPro" id="IPR012748">
    <property type="entry name" value="Rieske-like_NirD"/>
</dbReference>
<organism evidence="9 10">
    <name type="scientific">Actinomycetospora atypica</name>
    <dbReference type="NCBI Taxonomy" id="1290095"/>
    <lineage>
        <taxon>Bacteria</taxon>
        <taxon>Bacillati</taxon>
        <taxon>Actinomycetota</taxon>
        <taxon>Actinomycetes</taxon>
        <taxon>Pseudonocardiales</taxon>
        <taxon>Pseudonocardiaceae</taxon>
        <taxon>Actinomycetospora</taxon>
    </lineage>
</organism>
<evidence type="ECO:0000259" key="8">
    <source>
        <dbReference type="PROSITE" id="PS51296"/>
    </source>
</evidence>
<comment type="caution">
    <text evidence="9">The sequence shown here is derived from an EMBL/GenBank/DDBJ whole genome shotgun (WGS) entry which is preliminary data.</text>
</comment>
<keyword evidence="1" id="KW-0001">2Fe-2S</keyword>
<feature type="domain" description="Rieske" evidence="8">
    <location>
        <begin position="30"/>
        <end position="130"/>
    </location>
</feature>
<evidence type="ECO:0000256" key="1">
    <source>
        <dbReference type="ARBA" id="ARBA00022714"/>
    </source>
</evidence>
<dbReference type="SUPFAM" id="SSF50022">
    <property type="entry name" value="ISP domain"/>
    <property type="match status" value="1"/>
</dbReference>
<feature type="region of interest" description="Disordered" evidence="7">
    <location>
        <begin position="1"/>
        <end position="29"/>
    </location>
</feature>
<accession>A0ABV9YKY9</accession>
<dbReference type="PANTHER" id="PTHR40562:SF1">
    <property type="entry name" value="NITRITE REDUCTASE (NADH) SMALL SUBUNIT"/>
    <property type="match status" value="1"/>
</dbReference>
<name>A0ABV9YKY9_9PSEU</name>
<sequence>MSLDTAAARSKDPQPVPAEPTTPSSGRGWTAICPLDKLQPERGVAALVAGEPVAVFRTHDDRLFALHNVDPFSGASVLSRGIVGDLGGVAVVASPLHKQHFALETGAALEDESAVVATYPVRVVNGTVEVGARE</sequence>
<dbReference type="InterPro" id="IPR036922">
    <property type="entry name" value="Rieske_2Fe-2S_sf"/>
</dbReference>
<dbReference type="CDD" id="cd03529">
    <property type="entry name" value="Rieske_NirD"/>
    <property type="match status" value="1"/>
</dbReference>
<evidence type="ECO:0000256" key="5">
    <source>
        <dbReference type="ARBA" id="ARBA00023014"/>
    </source>
</evidence>
<dbReference type="NCBIfam" id="TIGR02378">
    <property type="entry name" value="nirD_assim_sml"/>
    <property type="match status" value="1"/>
</dbReference>
<evidence type="ECO:0000256" key="2">
    <source>
        <dbReference type="ARBA" id="ARBA00022723"/>
    </source>
</evidence>
<evidence type="ECO:0000313" key="9">
    <source>
        <dbReference type="EMBL" id="MFC5062043.1"/>
    </source>
</evidence>
<keyword evidence="10" id="KW-1185">Reference proteome</keyword>
<keyword evidence="5" id="KW-0411">Iron-sulfur</keyword>
<evidence type="ECO:0000256" key="3">
    <source>
        <dbReference type="ARBA" id="ARBA00023002"/>
    </source>
</evidence>
<dbReference type="Pfam" id="PF13806">
    <property type="entry name" value="Rieske_2"/>
    <property type="match status" value="1"/>
</dbReference>
<dbReference type="Proteomes" id="UP001595947">
    <property type="component" value="Unassembled WGS sequence"/>
</dbReference>
<gene>
    <name evidence="9" type="primary">nirD</name>
    <name evidence="9" type="ORF">ACFPBZ_07495</name>
</gene>
<dbReference type="Gene3D" id="2.102.10.10">
    <property type="entry name" value="Rieske [2Fe-2S] iron-sulphur domain"/>
    <property type="match status" value="1"/>
</dbReference>
<evidence type="ECO:0000256" key="7">
    <source>
        <dbReference type="SAM" id="MobiDB-lite"/>
    </source>
</evidence>
<reference evidence="10" key="1">
    <citation type="journal article" date="2019" name="Int. J. Syst. Evol. Microbiol.">
        <title>The Global Catalogue of Microorganisms (GCM) 10K type strain sequencing project: providing services to taxonomists for standard genome sequencing and annotation.</title>
        <authorList>
            <consortium name="The Broad Institute Genomics Platform"/>
            <consortium name="The Broad Institute Genome Sequencing Center for Infectious Disease"/>
            <person name="Wu L."/>
            <person name="Ma J."/>
        </authorList>
    </citation>
    <scope>NUCLEOTIDE SEQUENCE [LARGE SCALE GENOMIC DNA]</scope>
    <source>
        <strain evidence="10">CGMCC 4.7093</strain>
    </source>
</reference>
<dbReference type="RefSeq" id="WP_378035396.1">
    <property type="nucleotide sequence ID" value="NZ_JBHSIV010000006.1"/>
</dbReference>
<dbReference type="PANTHER" id="PTHR40562">
    <property type="match status" value="1"/>
</dbReference>
<dbReference type="PROSITE" id="PS51300">
    <property type="entry name" value="NIRD"/>
    <property type="match status" value="1"/>
</dbReference>